<feature type="coiled-coil region" evidence="1">
    <location>
        <begin position="293"/>
        <end position="369"/>
    </location>
</feature>
<feature type="region of interest" description="Disordered" evidence="2">
    <location>
        <begin position="26"/>
        <end position="47"/>
    </location>
</feature>
<dbReference type="InterPro" id="IPR026674">
    <property type="entry name" value="FLACC1"/>
</dbReference>
<evidence type="ECO:0000256" key="1">
    <source>
        <dbReference type="SAM" id="Coils"/>
    </source>
</evidence>
<evidence type="ECO:0000313" key="3">
    <source>
        <dbReference type="Proteomes" id="UP001652622"/>
    </source>
</evidence>
<dbReference type="AlphaFoldDB" id="A0A6P9CPS4"/>
<dbReference type="PANTHER" id="PTHR21707:SF42">
    <property type="entry name" value="FLAGELLUM-ASSOCIATED COILED-COIL DOMAIN-CONTAINING PROTEIN 1"/>
    <property type="match status" value="1"/>
</dbReference>
<proteinExistence type="predicted"/>
<reference evidence="4" key="1">
    <citation type="submission" date="2025-08" db="UniProtKB">
        <authorList>
            <consortium name="RefSeq"/>
        </authorList>
    </citation>
    <scope>IDENTIFICATION</scope>
    <source>
        <tissue evidence="4">Blood</tissue>
    </source>
</reference>
<dbReference type="InParanoid" id="A0A6P9CPS4"/>
<dbReference type="Proteomes" id="UP001652622">
    <property type="component" value="Unplaced"/>
</dbReference>
<protein>
    <submittedName>
        <fullName evidence="4">Flagellum-associated coiled-coil domain-containing protein 1 isoform X1</fullName>
    </submittedName>
</protein>
<dbReference type="GO" id="GO:0005737">
    <property type="term" value="C:cytoplasm"/>
    <property type="evidence" value="ECO:0007669"/>
    <property type="project" value="TreeGrafter"/>
</dbReference>
<name>A0A6P9CPS4_PANGU</name>
<keyword evidence="1" id="KW-0175">Coiled coil</keyword>
<organism evidence="3 4">
    <name type="scientific">Pantherophis guttatus</name>
    <name type="common">Corn snake</name>
    <name type="synonym">Elaphe guttata</name>
    <dbReference type="NCBI Taxonomy" id="94885"/>
    <lineage>
        <taxon>Eukaryota</taxon>
        <taxon>Metazoa</taxon>
        <taxon>Chordata</taxon>
        <taxon>Craniata</taxon>
        <taxon>Vertebrata</taxon>
        <taxon>Euteleostomi</taxon>
        <taxon>Lepidosauria</taxon>
        <taxon>Squamata</taxon>
        <taxon>Bifurcata</taxon>
        <taxon>Unidentata</taxon>
        <taxon>Episquamata</taxon>
        <taxon>Toxicofera</taxon>
        <taxon>Serpentes</taxon>
        <taxon>Colubroidea</taxon>
        <taxon>Colubridae</taxon>
        <taxon>Colubrinae</taxon>
        <taxon>Pantherophis</taxon>
    </lineage>
</organism>
<evidence type="ECO:0000256" key="2">
    <source>
        <dbReference type="SAM" id="MobiDB-lite"/>
    </source>
</evidence>
<accession>A0A6P9CPS4</accession>
<dbReference type="CTD" id="130540"/>
<gene>
    <name evidence="4" type="primary">FLACC1</name>
</gene>
<dbReference type="GeneID" id="117673335"/>
<dbReference type="RefSeq" id="XP_034286543.1">
    <property type="nucleotide sequence ID" value="XM_034430652.2"/>
</dbReference>
<dbReference type="OMA" id="MEKEYKY"/>
<dbReference type="KEGG" id="pgut:117673335"/>
<sequence>MSQAPLLYCPCWDPWKARGKKLIKTKAGSLNQKSKKTSPGGILKDQSKVQLNPSNTSRVKFSTKTYVQPLRSREPQDISKVFEEEITPGFTLSHSKEHIDVTLGEEFFEKQKPTEEAIKTTVPGTPPKLETEDVVADLVEQISELTAIIEQLRRDHQVTHKQMEKDMEEKCNEMQEEHDNKMREIQGFHIIQVNNLEEQYKKELRNERATAQEKLATMQKEYKYLKNAFRMYQDSISDEMEEKWLRRQAEWKKSERTEREKALLQQKQSLTKRFEMELEEQKKIIQNNSFLLGRVYEQEREEFEKQKQTALENIEALNAKIKTLENEMNEKNETLHAIASSLHKAELELQKEKVKMADMEKTIQQKAAAVEEKYRINIASLTEENNTLRWGKKSSKIQNSASLLRRMKRYLLNVPKKVVFLECLIRTMHEELVYGRLGEAISSEH</sequence>
<dbReference type="PANTHER" id="PTHR21707">
    <property type="entry name" value="FLAGELLUM-ASSOCIATED COILED-COIL DOMAIN-CONTAINING PROTEIN 1"/>
    <property type="match status" value="1"/>
</dbReference>
<feature type="coiled-coil region" evidence="1">
    <location>
        <begin position="135"/>
        <end position="228"/>
    </location>
</feature>
<evidence type="ECO:0000313" key="4">
    <source>
        <dbReference type="RefSeq" id="XP_034286543.1"/>
    </source>
</evidence>
<keyword evidence="3" id="KW-1185">Reference proteome</keyword>